<dbReference type="InterPro" id="IPR006314">
    <property type="entry name" value="Dyp_peroxidase"/>
</dbReference>
<dbReference type="PANTHER" id="PTHR30521">
    <property type="entry name" value="DEFERROCHELATASE/PEROXIDASE"/>
    <property type="match status" value="1"/>
</dbReference>
<accession>A0ABY5GSU0</accession>
<evidence type="ECO:0000313" key="9">
    <source>
        <dbReference type="EMBL" id="UTW02357.1"/>
    </source>
</evidence>
<dbReference type="PANTHER" id="PTHR30521:SF0">
    <property type="entry name" value="DYP-TYPE PEROXIDASE FAMILY PROTEIN"/>
    <property type="match status" value="1"/>
</dbReference>
<evidence type="ECO:0000256" key="1">
    <source>
        <dbReference type="ARBA" id="ARBA00001970"/>
    </source>
</evidence>
<feature type="domain" description="Dyp-type peroxidase N-terminal" evidence="7">
    <location>
        <begin position="9"/>
        <end position="140"/>
    </location>
</feature>
<dbReference type="Pfam" id="PF04261">
    <property type="entry name" value="Dyp_perox_N"/>
    <property type="match status" value="1"/>
</dbReference>
<dbReference type="InterPro" id="IPR048327">
    <property type="entry name" value="Dyp_perox_N"/>
</dbReference>
<comment type="similarity">
    <text evidence="6">Belongs to the DyP-type peroxidase family.</text>
</comment>
<dbReference type="EMBL" id="CP073344">
    <property type="protein sequence ID" value="UTW02357.1"/>
    <property type="molecule type" value="Genomic_DNA"/>
</dbReference>
<evidence type="ECO:0000313" key="10">
    <source>
        <dbReference type="Proteomes" id="UP001059950"/>
    </source>
</evidence>
<dbReference type="Proteomes" id="UP001059950">
    <property type="component" value="Chromosome"/>
</dbReference>
<gene>
    <name evidence="9" type="ORF">KDX31_13460</name>
</gene>
<keyword evidence="3" id="KW-0479">Metal-binding</keyword>
<dbReference type="PROSITE" id="PS51404">
    <property type="entry name" value="DYP_PEROXIDASE"/>
    <property type="match status" value="1"/>
</dbReference>
<keyword evidence="4" id="KW-0560">Oxidoreductase</keyword>
<evidence type="ECO:0000256" key="6">
    <source>
        <dbReference type="ARBA" id="ARBA00025737"/>
    </source>
</evidence>
<name>A0ABY5GSU0_9GAMM</name>
<evidence type="ECO:0000256" key="5">
    <source>
        <dbReference type="ARBA" id="ARBA00023004"/>
    </source>
</evidence>
<protein>
    <submittedName>
        <fullName evidence="9">Dyp-type peroxidase</fullName>
    </submittedName>
</protein>
<evidence type="ECO:0000259" key="8">
    <source>
        <dbReference type="Pfam" id="PF20628"/>
    </source>
</evidence>
<keyword evidence="10" id="KW-1185">Reference proteome</keyword>
<evidence type="ECO:0000256" key="2">
    <source>
        <dbReference type="ARBA" id="ARBA00022559"/>
    </source>
</evidence>
<dbReference type="InterPro" id="IPR048328">
    <property type="entry name" value="Dyp_perox_C"/>
</dbReference>
<dbReference type="GO" id="GO:0004601">
    <property type="term" value="F:peroxidase activity"/>
    <property type="evidence" value="ECO:0007669"/>
    <property type="project" value="UniProtKB-KW"/>
</dbReference>
<comment type="cofactor">
    <cofactor evidence="1">
        <name>heme b</name>
        <dbReference type="ChEBI" id="CHEBI:60344"/>
    </cofactor>
</comment>
<evidence type="ECO:0000256" key="4">
    <source>
        <dbReference type="ARBA" id="ARBA00023002"/>
    </source>
</evidence>
<organism evidence="9 10">
    <name type="scientific">Amphritea atlantica</name>
    <dbReference type="NCBI Taxonomy" id="355243"/>
    <lineage>
        <taxon>Bacteria</taxon>
        <taxon>Pseudomonadati</taxon>
        <taxon>Pseudomonadota</taxon>
        <taxon>Gammaproteobacteria</taxon>
        <taxon>Oceanospirillales</taxon>
        <taxon>Oceanospirillaceae</taxon>
        <taxon>Amphritea</taxon>
    </lineage>
</organism>
<feature type="domain" description="Dyp-type peroxidase C-terminal" evidence="8">
    <location>
        <begin position="143"/>
        <end position="303"/>
    </location>
</feature>
<keyword evidence="2 9" id="KW-0575">Peroxidase</keyword>
<keyword evidence="5" id="KW-0408">Iron</keyword>
<dbReference type="SUPFAM" id="SSF54909">
    <property type="entry name" value="Dimeric alpha+beta barrel"/>
    <property type="match status" value="1"/>
</dbReference>
<evidence type="ECO:0000256" key="3">
    <source>
        <dbReference type="ARBA" id="ARBA00022723"/>
    </source>
</evidence>
<evidence type="ECO:0000259" key="7">
    <source>
        <dbReference type="Pfam" id="PF04261"/>
    </source>
</evidence>
<sequence length="311" mass="34955">MEFVMTRFQSGITAEANADALFITLKIARTHEASGKLRRILAEIPATELKFRRQYPDADMHITVAIGSEYWDQLSPEQRPAQLTAFPALSSGAINMPHTPVDLLLHIRSERHDLNYEAAVLLTEKLGDDVTLAEEIHGFRYLDSRDLTGFVDGTENPEGDHRAEVALVGDEDPAFSGGSYIHLQRYEHDLKAWNQITVKQQEDILGRTKEENREYASADKAAFAHTKRVSLKDTEGRSIEILRHSMPYGNLSRKGLVFVSYCRSPEPFTKMLESMVLGDSAGHHDHLMDFTSAVTGQAFFAPSPQWLEKQA</sequence>
<dbReference type="Pfam" id="PF20628">
    <property type="entry name" value="Dyp_perox_C"/>
    <property type="match status" value="1"/>
</dbReference>
<proteinExistence type="inferred from homology"/>
<reference evidence="9" key="1">
    <citation type="submission" date="2021-04" db="EMBL/GenBank/DDBJ databases">
        <title>Oceanospirillales bacteria with DddD are important DMSP degraders in coastal seawater.</title>
        <authorList>
            <person name="Liu J."/>
        </authorList>
    </citation>
    <scope>NUCLEOTIDE SEQUENCE</scope>
    <source>
        <strain evidence="9">GY6</strain>
    </source>
</reference>
<dbReference type="InterPro" id="IPR011008">
    <property type="entry name" value="Dimeric_a/b-barrel"/>
</dbReference>
<dbReference type="NCBIfam" id="TIGR01413">
    <property type="entry name" value="Dyp_perox_fam"/>
    <property type="match status" value="1"/>
</dbReference>